<evidence type="ECO:0000256" key="1">
    <source>
        <dbReference type="SAM" id="Phobius"/>
    </source>
</evidence>
<feature type="transmembrane region" description="Helical" evidence="1">
    <location>
        <begin position="18"/>
        <end position="36"/>
    </location>
</feature>
<keyword evidence="1" id="KW-1133">Transmembrane helix</keyword>
<dbReference type="AlphaFoldDB" id="A0A699YP27"/>
<gene>
    <name evidence="2" type="ORF">HaLaN_07448</name>
</gene>
<comment type="caution">
    <text evidence="2">The sequence shown here is derived from an EMBL/GenBank/DDBJ whole genome shotgun (WGS) entry which is preliminary data.</text>
</comment>
<accession>A0A699YP27</accession>
<dbReference type="EMBL" id="BLLF01000444">
    <property type="protein sequence ID" value="GFH11873.1"/>
    <property type="molecule type" value="Genomic_DNA"/>
</dbReference>
<evidence type="ECO:0000313" key="2">
    <source>
        <dbReference type="EMBL" id="GFH11873.1"/>
    </source>
</evidence>
<feature type="transmembrane region" description="Helical" evidence="1">
    <location>
        <begin position="70"/>
        <end position="87"/>
    </location>
</feature>
<keyword evidence="1" id="KW-0812">Transmembrane</keyword>
<name>A0A699YP27_HAELA</name>
<dbReference type="Proteomes" id="UP000485058">
    <property type="component" value="Unassembled WGS sequence"/>
</dbReference>
<proteinExistence type="predicted"/>
<keyword evidence="1" id="KW-0472">Membrane</keyword>
<reference evidence="2 3" key="1">
    <citation type="submission" date="2020-02" db="EMBL/GenBank/DDBJ databases">
        <title>Draft genome sequence of Haematococcus lacustris strain NIES-144.</title>
        <authorList>
            <person name="Morimoto D."/>
            <person name="Nakagawa S."/>
            <person name="Yoshida T."/>
            <person name="Sawayama S."/>
        </authorList>
    </citation>
    <scope>NUCLEOTIDE SEQUENCE [LARGE SCALE GENOMIC DNA]</scope>
    <source>
        <strain evidence="2 3">NIES-144</strain>
    </source>
</reference>
<evidence type="ECO:0000313" key="3">
    <source>
        <dbReference type="Proteomes" id="UP000485058"/>
    </source>
</evidence>
<sequence>MVSSVAGAALRCLTRQGLVAHVVAGGAGLLALRLLLQGLQSAKVACTDSRGVLWLLCVPVTHWLDVPHSLGQVLTSLLMLLAVNWGLHAAGKGAMATAW</sequence>
<keyword evidence="3" id="KW-1185">Reference proteome</keyword>
<organism evidence="2 3">
    <name type="scientific">Haematococcus lacustris</name>
    <name type="common">Green alga</name>
    <name type="synonym">Haematococcus pluvialis</name>
    <dbReference type="NCBI Taxonomy" id="44745"/>
    <lineage>
        <taxon>Eukaryota</taxon>
        <taxon>Viridiplantae</taxon>
        <taxon>Chlorophyta</taxon>
        <taxon>core chlorophytes</taxon>
        <taxon>Chlorophyceae</taxon>
        <taxon>CS clade</taxon>
        <taxon>Chlamydomonadales</taxon>
        <taxon>Haematococcaceae</taxon>
        <taxon>Haematococcus</taxon>
    </lineage>
</organism>
<protein>
    <submittedName>
        <fullName evidence="2">Uncharacterized protein</fullName>
    </submittedName>
</protein>